<gene>
    <name evidence="10" type="ORF">DWW18_01805</name>
</gene>
<keyword evidence="6 7" id="KW-0998">Cell outer membrane</keyword>
<name>A0A412X6C9_9BACT</name>
<dbReference type="Gene3D" id="2.40.170.20">
    <property type="entry name" value="TonB-dependent receptor, beta-barrel domain"/>
    <property type="match status" value="1"/>
</dbReference>
<dbReference type="Gene3D" id="2.170.130.10">
    <property type="entry name" value="TonB-dependent receptor, plug domain"/>
    <property type="match status" value="1"/>
</dbReference>
<keyword evidence="2 7" id="KW-0813">Transport</keyword>
<evidence type="ECO:0000256" key="5">
    <source>
        <dbReference type="ARBA" id="ARBA00023136"/>
    </source>
</evidence>
<dbReference type="NCBIfam" id="TIGR04056">
    <property type="entry name" value="OMP_RagA_SusC"/>
    <property type="match status" value="1"/>
</dbReference>
<reference evidence="10 11" key="1">
    <citation type="submission" date="2018-08" db="EMBL/GenBank/DDBJ databases">
        <title>A genome reference for cultivated species of the human gut microbiota.</title>
        <authorList>
            <person name="Zou Y."/>
            <person name="Xue W."/>
            <person name="Luo G."/>
        </authorList>
    </citation>
    <scope>NUCLEOTIDE SEQUENCE [LARGE SCALE GENOMIC DNA]</scope>
    <source>
        <strain evidence="10 11">AF14-49</strain>
    </source>
</reference>
<dbReference type="STRING" id="1121130.GCA_000519105_00354"/>
<evidence type="ECO:0000313" key="11">
    <source>
        <dbReference type="Proteomes" id="UP000283589"/>
    </source>
</evidence>
<evidence type="ECO:0000256" key="7">
    <source>
        <dbReference type="PROSITE-ProRule" id="PRU01360"/>
    </source>
</evidence>
<keyword evidence="8" id="KW-0732">Signal</keyword>
<dbReference type="EMBL" id="QRZA01000002">
    <property type="protein sequence ID" value="RGV36380.1"/>
    <property type="molecule type" value="Genomic_DNA"/>
</dbReference>
<comment type="subcellular location">
    <subcellularLocation>
        <location evidence="1 7">Cell outer membrane</location>
        <topology evidence="1 7">Multi-pass membrane protein</topology>
    </subcellularLocation>
</comment>
<keyword evidence="3 7" id="KW-1134">Transmembrane beta strand</keyword>
<evidence type="ECO:0000256" key="2">
    <source>
        <dbReference type="ARBA" id="ARBA00022448"/>
    </source>
</evidence>
<evidence type="ECO:0000313" key="10">
    <source>
        <dbReference type="EMBL" id="RGV36380.1"/>
    </source>
</evidence>
<feature type="signal peptide" evidence="8">
    <location>
        <begin position="1"/>
        <end position="21"/>
    </location>
</feature>
<dbReference type="Gene3D" id="2.60.40.1120">
    <property type="entry name" value="Carboxypeptidase-like, regulatory domain"/>
    <property type="match status" value="1"/>
</dbReference>
<dbReference type="Pfam" id="PF07660">
    <property type="entry name" value="STN"/>
    <property type="match status" value="1"/>
</dbReference>
<evidence type="ECO:0000259" key="9">
    <source>
        <dbReference type="SMART" id="SM00965"/>
    </source>
</evidence>
<dbReference type="PROSITE" id="PS52016">
    <property type="entry name" value="TONB_DEPENDENT_REC_3"/>
    <property type="match status" value="1"/>
</dbReference>
<dbReference type="Proteomes" id="UP000283589">
    <property type="component" value="Unassembled WGS sequence"/>
</dbReference>
<organism evidence="10 11">
    <name type="scientific">Butyricimonas virosa</name>
    <dbReference type="NCBI Taxonomy" id="544645"/>
    <lineage>
        <taxon>Bacteria</taxon>
        <taxon>Pseudomonadati</taxon>
        <taxon>Bacteroidota</taxon>
        <taxon>Bacteroidia</taxon>
        <taxon>Bacteroidales</taxon>
        <taxon>Odoribacteraceae</taxon>
        <taxon>Butyricimonas</taxon>
    </lineage>
</organism>
<dbReference type="InterPro" id="IPR011662">
    <property type="entry name" value="Secretin/TonB_short_N"/>
</dbReference>
<dbReference type="Pfam" id="PF07715">
    <property type="entry name" value="Plug"/>
    <property type="match status" value="1"/>
</dbReference>
<evidence type="ECO:0000256" key="3">
    <source>
        <dbReference type="ARBA" id="ARBA00022452"/>
    </source>
</evidence>
<comment type="similarity">
    <text evidence="7">Belongs to the TonB-dependent receptor family.</text>
</comment>
<dbReference type="InterPro" id="IPR036942">
    <property type="entry name" value="Beta-barrel_TonB_sf"/>
</dbReference>
<proteinExistence type="inferred from homology"/>
<evidence type="ECO:0000256" key="1">
    <source>
        <dbReference type="ARBA" id="ARBA00004571"/>
    </source>
</evidence>
<evidence type="ECO:0000256" key="6">
    <source>
        <dbReference type="ARBA" id="ARBA00023237"/>
    </source>
</evidence>
<evidence type="ECO:0000256" key="4">
    <source>
        <dbReference type="ARBA" id="ARBA00022692"/>
    </source>
</evidence>
<dbReference type="AlphaFoldDB" id="A0A412X6C9"/>
<dbReference type="InterPro" id="IPR037066">
    <property type="entry name" value="Plug_dom_sf"/>
</dbReference>
<keyword evidence="5 7" id="KW-0472">Membrane</keyword>
<dbReference type="SMART" id="SM00965">
    <property type="entry name" value="STN"/>
    <property type="match status" value="1"/>
</dbReference>
<comment type="caution">
    <text evidence="10">The sequence shown here is derived from an EMBL/GenBank/DDBJ whole genome shotgun (WGS) entry which is preliminary data.</text>
</comment>
<dbReference type="InterPro" id="IPR039426">
    <property type="entry name" value="TonB-dep_rcpt-like"/>
</dbReference>
<dbReference type="GO" id="GO:0009279">
    <property type="term" value="C:cell outer membrane"/>
    <property type="evidence" value="ECO:0007669"/>
    <property type="project" value="UniProtKB-SubCell"/>
</dbReference>
<dbReference type="InterPro" id="IPR012910">
    <property type="entry name" value="Plug_dom"/>
</dbReference>
<dbReference type="Pfam" id="PF13715">
    <property type="entry name" value="CarbopepD_reg_2"/>
    <property type="match status" value="1"/>
</dbReference>
<dbReference type="SUPFAM" id="SSF56935">
    <property type="entry name" value="Porins"/>
    <property type="match status" value="1"/>
</dbReference>
<dbReference type="InterPro" id="IPR008969">
    <property type="entry name" value="CarboxyPept-like_regulatory"/>
</dbReference>
<accession>A0A412X6C9</accession>
<protein>
    <submittedName>
        <fullName evidence="10">SusC/RagA family TonB-linked outer membrane protein</fullName>
    </submittedName>
</protein>
<sequence length="1190" mass="132154">MKYLIILLVAFNLNGFSVVKAQQIAEYEVENANLKACIKKVEQLTGKGFLYNGNELERVGRVTLHLKDVGLDDLLTRILQGSGYTYELVNGVIAIVRMKDVPQREVEQERLKGRVLDAYGNALPGVTVLIKGTNMGVVTDTAGRFTFAVPKEREIVLAFSFVGMEKQEIKIVDFQREINVVMREKAGELEEVVITGYGETTKRKAAGSVAVLTKDAFENKIPTSVDDILQGLVAGVAVKATSGRPGESSKIRIRGINTIQGDAEPLWVIDGVPLQDDLPEIDTDQIKSGNLNQIFVNGVAGINPSDIENVTILKDAAAAAIYGSRAAGGVIVVTTKQGRPGKMRVNYSMSLTMGLKPQRDANLMNSREKLAWEQELWDEFSADAFAASAPHVAVVGITGMVRANKLGRDGKLWTDEGFEAMSAAEQEAYLNDLASHSTDWFDELFRNSFEMNHHLSLSGGDQKYTYYFSMGYASQEGLVRKTDYDRYNLNLKLHMMPSPKITIDATVKVSRLVAGSYSGSVDPFSYAYFANPYERPYNEDGSYRADMTYQNLSAINDGNISTDLLPSNGFNVLREIDETSGKNDKMTTSGSLNLRYNITSKLAVSGLVSYSYDHNKSEDVIGKDTYTAFTDRLYFDRTNENWTPYGSITQTASSGDSYDARAQVSYMDTFWDTHTISLLGGAELRGNKSKRFYTKRYGYDPDTGNFSTPVNPDPDGSDASSYANLMDDLSGQSIKENTYASFYASLDYTFLDRYILNAAFRTDGSNNFGSKEQFNPTWSLGVAWHLDQENFMAALQPYISRLTLRVAGGYTGNVVQGVYKQLVIKYGSSYWNGEKTGSIDKAPNPRLRWEKTRDMKVALDFGLFGDRVSGLVEGYYRKSFDIISNSALSSTTGFKSIVYNASDIVNKGIEGTLRVAALKTRDFGIDVGANVAWNYNKLARFRTSNGATLVDGRFEGYPQDGIYGGKLLGIDPWTGLYLYKLRPDADIKETFDLNEVKNYRYYIGTQNAPVTGGFNVQFTYKNLRLNVGASYACGGKTSSLMNSPASYDKVAWYGNETPQSAYSDLYRNHLNVNKNVTNRWTQERTTGVKYPRIVDYLGESLSLGTYNAMYASIVNGAFYESNSYLRIRDITLSYNLPKSMLQRMGLSSLMMYFTMNNFFTFTGYSGIDPETPGATYPVTRSMSFGLSVGF</sequence>
<keyword evidence="4 7" id="KW-0812">Transmembrane</keyword>
<feature type="domain" description="Secretin/TonB short N-terminal" evidence="9">
    <location>
        <begin position="47"/>
        <end position="98"/>
    </location>
</feature>
<feature type="chain" id="PRO_5019199636" evidence="8">
    <location>
        <begin position="22"/>
        <end position="1190"/>
    </location>
</feature>
<dbReference type="NCBIfam" id="TIGR04057">
    <property type="entry name" value="SusC_RagA_signa"/>
    <property type="match status" value="1"/>
</dbReference>
<dbReference type="InterPro" id="IPR023996">
    <property type="entry name" value="TonB-dep_OMP_SusC/RagA"/>
</dbReference>
<dbReference type="InterPro" id="IPR023997">
    <property type="entry name" value="TonB-dep_OMP_SusC/RagA_CS"/>
</dbReference>
<dbReference type="SUPFAM" id="SSF49464">
    <property type="entry name" value="Carboxypeptidase regulatory domain-like"/>
    <property type="match status" value="1"/>
</dbReference>
<evidence type="ECO:0000256" key="8">
    <source>
        <dbReference type="SAM" id="SignalP"/>
    </source>
</evidence>